<evidence type="ECO:0000256" key="2">
    <source>
        <dbReference type="ARBA" id="ARBA00022448"/>
    </source>
</evidence>
<dbReference type="PANTHER" id="PTHR13043:SF1">
    <property type="entry name" value="EXOCYST COMPLEX COMPONENT 2"/>
    <property type="match status" value="1"/>
</dbReference>
<dbReference type="AlphaFoldDB" id="A0A5M3MDA1"/>
<dbReference type="OrthoDB" id="26242at2759"/>
<comment type="similarity">
    <text evidence="1 4">Belongs to the SEC5 family.</text>
</comment>
<dbReference type="GeneID" id="19205943"/>
<keyword evidence="2 4" id="KW-0813">Transport</keyword>
<keyword evidence="3 4" id="KW-0268">Exocytosis</keyword>
<dbReference type="OMA" id="RMWMDVD"/>
<comment type="function">
    <text evidence="4">Component of the exocyst complex involved in the docking of exocytic vesicles with fusion sites on the plasma membrane.</text>
</comment>
<comment type="subunit">
    <text evidence="4">Component of the exocyst complex.</text>
</comment>
<gene>
    <name evidence="7" type="ORF">CONPUDRAFT_168224</name>
</gene>
<protein>
    <recommendedName>
        <fullName evidence="4">Exocyst complex component SEC5</fullName>
    </recommendedName>
</protein>
<dbReference type="GO" id="GO:0015031">
    <property type="term" value="P:protein transport"/>
    <property type="evidence" value="ECO:0007669"/>
    <property type="project" value="UniProtKB-KW"/>
</dbReference>
<evidence type="ECO:0000313" key="7">
    <source>
        <dbReference type="EMBL" id="EIW77232.1"/>
    </source>
</evidence>
<evidence type="ECO:0000256" key="3">
    <source>
        <dbReference type="ARBA" id="ARBA00022483"/>
    </source>
</evidence>
<accession>A0A5M3MDA1</accession>
<name>A0A5M3MDA1_CONPW</name>
<dbReference type="InterPro" id="IPR039481">
    <property type="entry name" value="EXOC2/Sec5_N_dom"/>
</dbReference>
<keyword evidence="4" id="KW-0653">Protein transport</keyword>
<evidence type="ECO:0000313" key="8">
    <source>
        <dbReference type="Proteomes" id="UP000053558"/>
    </source>
</evidence>
<dbReference type="RefSeq" id="XP_007772644.1">
    <property type="nucleotide sequence ID" value="XM_007774454.1"/>
</dbReference>
<keyword evidence="8" id="KW-1185">Reference proteome</keyword>
<dbReference type="PANTHER" id="PTHR13043">
    <property type="entry name" value="EXOCYST COMPLEX COMPONENT SEC5"/>
    <property type="match status" value="1"/>
</dbReference>
<dbReference type="EMBL" id="JH711584">
    <property type="protein sequence ID" value="EIW77232.1"/>
    <property type="molecule type" value="Genomic_DNA"/>
</dbReference>
<evidence type="ECO:0000259" key="6">
    <source>
        <dbReference type="Pfam" id="PF15469"/>
    </source>
</evidence>
<feature type="domain" description="Exocyst complex component EXOC2/Sec5 N-terminal" evidence="6">
    <location>
        <begin position="63"/>
        <end position="922"/>
    </location>
</feature>
<sequence length="985" mass="107777">MVKLNVAIDESALLQAYKISSLSPKKWEEVDYDLEEGLADAMNSSSGEGRGDALGLGAVVDYNGMDAETKASIVISSKSFDPKAFLSVVHPNATYQDLSAGISNLDSSLNARSEQVRVLVEDNFDRFVAVKASTDALYDEMRTGLLSDKSEHASKPLVDLLKRAAVKADQVFLPVLENASKAQKLRTTLGVFERSKFFFGLPGYLVESIEAGRFEAALRDYNKGKFLMESRPGQILPVGNTKDGKLLPQQRRILDKAWANVERVMGEMRRLLLARLEEPRRTVEEQEKTIEILLELGGQEDPVWTYFDSQHKYIMGEMKKAFKTTSQKIKVARQKSAYSTTGLDSVNKVLASQLQVCIAALDGNKQASESIIGQTGEHEVWEAIWEMIKGVSETMMSSLPNFWRISKDFLNGKFKRTSTSRRSPSQCRQMAVDIVQLYASLLSEFFALSDFVVMSSSATASSNGDRSATFPPLFPTHANSVSTAHFLSKLLGEIQECVNDVTGMEIGGEASSGMKNLLESARWKFVEILTDGWLRDSNLFFFVETWTPSSSSPSTTQYLFHFELYQRYIATAAFKLAGAVDLSSSGGSVSSSGSNSGFGYSSVLRSAKKASIPQAFAGRITKAFYDSLYAFLDGLVFLASDQSPVARERAEKKGSEAARGVAAGRDSTGGFGRPVGGGVGAFGSGAGGAGGSGGGMAGDDRDLGDSDTRLLIVTSNFAYLQATLLPGMLTQFEDALGQSTNSDRQTLLKVVKELDQTLFEGYTKPKSARATSILREGIVGGGMDWYNTPQPSEIRSYMYDALFFLVEVHAQVSRTGDTPLLERVLHTLVEDVASQALASFKQVKKFGMGGMLRATLEIEFLHQTLARHVSPQAADTLSQLYTQISHAYAKRPGDESLQASLDRVKKTLSESRRATHVDFMCFRQPRDKASASSGSVGPGTPAKEKRTRERGERDKDRDRERSRRDGVSTPARERPPRAVRPDVSG</sequence>
<dbReference type="GO" id="GO:0006893">
    <property type="term" value="P:Golgi to plasma membrane transport"/>
    <property type="evidence" value="ECO:0007669"/>
    <property type="project" value="UniProtKB-UniRule"/>
</dbReference>
<proteinExistence type="inferred from homology"/>
<reference evidence="8" key="1">
    <citation type="journal article" date="2012" name="Science">
        <title>The Paleozoic origin of enzymatic lignin decomposition reconstructed from 31 fungal genomes.</title>
        <authorList>
            <person name="Floudas D."/>
            <person name="Binder M."/>
            <person name="Riley R."/>
            <person name="Barry K."/>
            <person name="Blanchette R.A."/>
            <person name="Henrissat B."/>
            <person name="Martinez A.T."/>
            <person name="Otillar R."/>
            <person name="Spatafora J.W."/>
            <person name="Yadav J.S."/>
            <person name="Aerts A."/>
            <person name="Benoit I."/>
            <person name="Boyd A."/>
            <person name="Carlson A."/>
            <person name="Copeland A."/>
            <person name="Coutinho P.M."/>
            <person name="de Vries R.P."/>
            <person name="Ferreira P."/>
            <person name="Findley K."/>
            <person name="Foster B."/>
            <person name="Gaskell J."/>
            <person name="Glotzer D."/>
            <person name="Gorecki P."/>
            <person name="Heitman J."/>
            <person name="Hesse C."/>
            <person name="Hori C."/>
            <person name="Igarashi K."/>
            <person name="Jurgens J.A."/>
            <person name="Kallen N."/>
            <person name="Kersten P."/>
            <person name="Kohler A."/>
            <person name="Kuees U."/>
            <person name="Kumar T.K.A."/>
            <person name="Kuo A."/>
            <person name="LaButti K."/>
            <person name="Larrondo L.F."/>
            <person name="Lindquist E."/>
            <person name="Ling A."/>
            <person name="Lombard V."/>
            <person name="Lucas S."/>
            <person name="Lundell T."/>
            <person name="Martin R."/>
            <person name="McLaughlin D.J."/>
            <person name="Morgenstern I."/>
            <person name="Morin E."/>
            <person name="Murat C."/>
            <person name="Nagy L.G."/>
            <person name="Nolan M."/>
            <person name="Ohm R.A."/>
            <person name="Patyshakuliyeva A."/>
            <person name="Rokas A."/>
            <person name="Ruiz-Duenas F.J."/>
            <person name="Sabat G."/>
            <person name="Salamov A."/>
            <person name="Samejima M."/>
            <person name="Schmutz J."/>
            <person name="Slot J.C."/>
            <person name="St John F."/>
            <person name="Stenlid J."/>
            <person name="Sun H."/>
            <person name="Sun S."/>
            <person name="Syed K."/>
            <person name="Tsang A."/>
            <person name="Wiebenga A."/>
            <person name="Young D."/>
            <person name="Pisabarro A."/>
            <person name="Eastwood D.C."/>
            <person name="Martin F."/>
            <person name="Cullen D."/>
            <person name="Grigoriev I.V."/>
            <person name="Hibbett D.S."/>
        </authorList>
    </citation>
    <scope>NUCLEOTIDE SEQUENCE [LARGE SCALE GENOMIC DNA]</scope>
    <source>
        <strain evidence="8">RWD-64-598 SS2</strain>
    </source>
</reference>
<dbReference type="Pfam" id="PF15469">
    <property type="entry name" value="Sec5"/>
    <property type="match status" value="1"/>
</dbReference>
<evidence type="ECO:0000256" key="5">
    <source>
        <dbReference type="SAM" id="MobiDB-lite"/>
    </source>
</evidence>
<evidence type="ECO:0000256" key="4">
    <source>
        <dbReference type="RuleBase" id="RU365069"/>
    </source>
</evidence>
<dbReference type="GO" id="GO:0006887">
    <property type="term" value="P:exocytosis"/>
    <property type="evidence" value="ECO:0007669"/>
    <property type="project" value="UniProtKB-KW"/>
</dbReference>
<feature type="compositionally biased region" description="Basic and acidic residues" evidence="5">
    <location>
        <begin position="942"/>
        <end position="985"/>
    </location>
</feature>
<evidence type="ECO:0000256" key="1">
    <source>
        <dbReference type="ARBA" id="ARBA00010578"/>
    </source>
</evidence>
<dbReference type="Proteomes" id="UP000053558">
    <property type="component" value="Unassembled WGS sequence"/>
</dbReference>
<dbReference type="InterPro" id="IPR029175">
    <property type="entry name" value="EXOC2/Sec5"/>
</dbReference>
<dbReference type="KEGG" id="cput:CONPUDRAFT_168224"/>
<organism evidence="7 8">
    <name type="scientific">Coniophora puteana (strain RWD-64-598)</name>
    <name type="common">Brown rot fungus</name>
    <dbReference type="NCBI Taxonomy" id="741705"/>
    <lineage>
        <taxon>Eukaryota</taxon>
        <taxon>Fungi</taxon>
        <taxon>Dikarya</taxon>
        <taxon>Basidiomycota</taxon>
        <taxon>Agaricomycotina</taxon>
        <taxon>Agaricomycetes</taxon>
        <taxon>Agaricomycetidae</taxon>
        <taxon>Boletales</taxon>
        <taxon>Coniophorineae</taxon>
        <taxon>Coniophoraceae</taxon>
        <taxon>Coniophora</taxon>
    </lineage>
</organism>
<dbReference type="GO" id="GO:0000145">
    <property type="term" value="C:exocyst"/>
    <property type="evidence" value="ECO:0007669"/>
    <property type="project" value="UniProtKB-UniRule"/>
</dbReference>
<feature type="region of interest" description="Disordered" evidence="5">
    <location>
        <begin position="648"/>
        <end position="673"/>
    </location>
</feature>
<feature type="region of interest" description="Disordered" evidence="5">
    <location>
        <begin position="921"/>
        <end position="985"/>
    </location>
</feature>
<comment type="caution">
    <text evidence="7">The sequence shown here is derived from an EMBL/GenBank/DDBJ whole genome shotgun (WGS) entry which is preliminary data.</text>
</comment>